<proteinExistence type="predicted"/>
<evidence type="ECO:0000313" key="2">
    <source>
        <dbReference type="EnsemblPlants" id="cds.evm.model.05.1101"/>
    </source>
</evidence>
<accession>A0A803PK09</accession>
<dbReference type="Proteomes" id="UP000596661">
    <property type="component" value="Chromosome 5"/>
</dbReference>
<reference evidence="2" key="2">
    <citation type="submission" date="2021-03" db="UniProtKB">
        <authorList>
            <consortium name="EnsemblPlants"/>
        </authorList>
    </citation>
    <scope>IDENTIFICATION</scope>
</reference>
<keyword evidence="3" id="KW-1185">Reference proteome</keyword>
<feature type="region of interest" description="Disordered" evidence="1">
    <location>
        <begin position="66"/>
        <end position="89"/>
    </location>
</feature>
<organism evidence="2 3">
    <name type="scientific">Cannabis sativa</name>
    <name type="common">Hemp</name>
    <name type="synonym">Marijuana</name>
    <dbReference type="NCBI Taxonomy" id="3483"/>
    <lineage>
        <taxon>Eukaryota</taxon>
        <taxon>Viridiplantae</taxon>
        <taxon>Streptophyta</taxon>
        <taxon>Embryophyta</taxon>
        <taxon>Tracheophyta</taxon>
        <taxon>Spermatophyta</taxon>
        <taxon>Magnoliopsida</taxon>
        <taxon>eudicotyledons</taxon>
        <taxon>Gunneridae</taxon>
        <taxon>Pentapetalae</taxon>
        <taxon>rosids</taxon>
        <taxon>fabids</taxon>
        <taxon>Rosales</taxon>
        <taxon>Cannabaceae</taxon>
        <taxon>Cannabis</taxon>
    </lineage>
</organism>
<dbReference type="EMBL" id="UZAU01000493">
    <property type="status" value="NOT_ANNOTATED_CDS"/>
    <property type="molecule type" value="Genomic_DNA"/>
</dbReference>
<protein>
    <submittedName>
        <fullName evidence="2">Uncharacterized protein</fullName>
    </submittedName>
</protein>
<dbReference type="Gramene" id="evm.model.05.1101">
    <property type="protein sequence ID" value="cds.evm.model.05.1101"/>
    <property type="gene ID" value="evm.TU.05.1101"/>
</dbReference>
<feature type="region of interest" description="Disordered" evidence="1">
    <location>
        <begin position="1"/>
        <end position="40"/>
    </location>
</feature>
<reference evidence="2" key="1">
    <citation type="submission" date="2018-11" db="EMBL/GenBank/DDBJ databases">
        <authorList>
            <person name="Grassa J C."/>
        </authorList>
    </citation>
    <scope>NUCLEOTIDE SEQUENCE [LARGE SCALE GENOMIC DNA]</scope>
</reference>
<dbReference type="AlphaFoldDB" id="A0A803PK09"/>
<feature type="compositionally biased region" description="Acidic residues" evidence="1">
    <location>
        <begin position="1"/>
        <end position="19"/>
    </location>
</feature>
<evidence type="ECO:0000313" key="3">
    <source>
        <dbReference type="Proteomes" id="UP000596661"/>
    </source>
</evidence>
<evidence type="ECO:0000256" key="1">
    <source>
        <dbReference type="SAM" id="MobiDB-lite"/>
    </source>
</evidence>
<sequence>MVEDDESGENSYDDVEDDHLDSTKDDHQDMAVDGGKRKDNPSKLDLVVIMVIMHRLDTVLQIPREVSFGGGNSSRKASFRKWQMAGPSL</sequence>
<feature type="compositionally biased region" description="Basic and acidic residues" evidence="1">
    <location>
        <begin position="20"/>
        <end position="40"/>
    </location>
</feature>
<dbReference type="EnsemblPlants" id="evm.model.05.1101">
    <property type="protein sequence ID" value="cds.evm.model.05.1101"/>
    <property type="gene ID" value="evm.TU.05.1101"/>
</dbReference>
<name>A0A803PK09_CANSA</name>